<organism evidence="12 13">
    <name type="scientific">Sinanodonta woodiana</name>
    <name type="common">Chinese pond mussel</name>
    <name type="synonym">Anodonta woodiana</name>
    <dbReference type="NCBI Taxonomy" id="1069815"/>
    <lineage>
        <taxon>Eukaryota</taxon>
        <taxon>Metazoa</taxon>
        <taxon>Spiralia</taxon>
        <taxon>Lophotrochozoa</taxon>
        <taxon>Mollusca</taxon>
        <taxon>Bivalvia</taxon>
        <taxon>Autobranchia</taxon>
        <taxon>Heteroconchia</taxon>
        <taxon>Palaeoheterodonta</taxon>
        <taxon>Unionida</taxon>
        <taxon>Unionoidea</taxon>
        <taxon>Unionidae</taxon>
        <taxon>Unioninae</taxon>
        <taxon>Sinanodonta</taxon>
    </lineage>
</organism>
<protein>
    <recommendedName>
        <fullName evidence="2">protein-tyrosine-phosphatase</fullName>
        <ecNumber evidence="2">3.1.3.48</ecNumber>
    </recommendedName>
</protein>
<feature type="disulfide bond" evidence="7">
    <location>
        <begin position="32"/>
        <end position="59"/>
    </location>
</feature>
<dbReference type="PROSITE" id="PS50056">
    <property type="entry name" value="TYR_PHOSPHATASE_2"/>
    <property type="match status" value="2"/>
</dbReference>
<dbReference type="Gene3D" id="2.10.70.10">
    <property type="entry name" value="Complement Module, domain 1"/>
    <property type="match status" value="3"/>
</dbReference>
<dbReference type="PROSITE" id="PS50055">
    <property type="entry name" value="TYR_PHOSPHATASE_PTP"/>
    <property type="match status" value="2"/>
</dbReference>
<proteinExistence type="inferred from homology"/>
<dbReference type="PANTHER" id="PTHR19134">
    <property type="entry name" value="RECEPTOR-TYPE TYROSINE-PROTEIN PHOSPHATASE"/>
    <property type="match status" value="1"/>
</dbReference>
<dbReference type="InterPro" id="IPR003595">
    <property type="entry name" value="Tyr_Pase_cat"/>
</dbReference>
<keyword evidence="5 7" id="KW-1015">Disulfide bond</keyword>
<evidence type="ECO:0000313" key="13">
    <source>
        <dbReference type="Proteomes" id="UP001634394"/>
    </source>
</evidence>
<feature type="domain" description="Sushi" evidence="11">
    <location>
        <begin position="62"/>
        <end position="125"/>
    </location>
</feature>
<evidence type="ECO:0000313" key="12">
    <source>
        <dbReference type="EMBL" id="KAL3868049.1"/>
    </source>
</evidence>
<dbReference type="SMART" id="SM00194">
    <property type="entry name" value="PTPc"/>
    <property type="match status" value="2"/>
</dbReference>
<accession>A0ABD3W2G8</accession>
<keyword evidence="8" id="KW-0812">Transmembrane</keyword>
<dbReference type="Pfam" id="PF00102">
    <property type="entry name" value="Y_phosphatase"/>
    <property type="match status" value="2"/>
</dbReference>
<dbReference type="SUPFAM" id="SSF52799">
    <property type="entry name" value="(Phosphotyrosine protein) phosphatases II"/>
    <property type="match status" value="2"/>
</dbReference>
<feature type="domain" description="Sushi" evidence="11">
    <location>
        <begin position="126"/>
        <end position="189"/>
    </location>
</feature>
<comment type="caution">
    <text evidence="12">The sequence shown here is derived from an EMBL/GenBank/DDBJ whole genome shotgun (WGS) entry which is preliminary data.</text>
</comment>
<evidence type="ECO:0000256" key="4">
    <source>
        <dbReference type="ARBA" id="ARBA00022912"/>
    </source>
</evidence>
<dbReference type="Proteomes" id="UP001634394">
    <property type="component" value="Unassembled WGS sequence"/>
</dbReference>
<gene>
    <name evidence="12" type="ORF">ACJMK2_040888</name>
</gene>
<dbReference type="SMART" id="SM00404">
    <property type="entry name" value="PTPc_motif"/>
    <property type="match status" value="2"/>
</dbReference>
<evidence type="ECO:0000256" key="5">
    <source>
        <dbReference type="ARBA" id="ARBA00023157"/>
    </source>
</evidence>
<reference evidence="12 13" key="1">
    <citation type="submission" date="2024-11" db="EMBL/GenBank/DDBJ databases">
        <title>Chromosome-level genome assembly of the freshwater bivalve Anodonta woodiana.</title>
        <authorList>
            <person name="Chen X."/>
        </authorList>
    </citation>
    <scope>NUCLEOTIDE SEQUENCE [LARGE SCALE GENOMIC DNA]</scope>
    <source>
        <strain evidence="12">MN2024</strain>
        <tissue evidence="12">Gills</tissue>
    </source>
</reference>
<dbReference type="Gene3D" id="3.90.190.10">
    <property type="entry name" value="Protein tyrosine phosphatase superfamily"/>
    <property type="match status" value="2"/>
</dbReference>
<dbReference type="CDD" id="cd00047">
    <property type="entry name" value="PTPc"/>
    <property type="match status" value="1"/>
</dbReference>
<dbReference type="SMART" id="SM00032">
    <property type="entry name" value="CCP"/>
    <property type="match status" value="3"/>
</dbReference>
<dbReference type="Pfam" id="PF00084">
    <property type="entry name" value="Sushi"/>
    <property type="match status" value="3"/>
</dbReference>
<keyword evidence="13" id="KW-1185">Reference proteome</keyword>
<evidence type="ECO:0000256" key="8">
    <source>
        <dbReference type="SAM" id="Phobius"/>
    </source>
</evidence>
<evidence type="ECO:0000256" key="2">
    <source>
        <dbReference type="ARBA" id="ARBA00013064"/>
    </source>
</evidence>
<keyword evidence="3" id="KW-0378">Hydrolase</keyword>
<evidence type="ECO:0000259" key="10">
    <source>
        <dbReference type="PROSITE" id="PS50056"/>
    </source>
</evidence>
<evidence type="ECO:0000256" key="3">
    <source>
        <dbReference type="ARBA" id="ARBA00022801"/>
    </source>
</evidence>
<dbReference type="EMBL" id="JBJQND010000008">
    <property type="protein sequence ID" value="KAL3868049.1"/>
    <property type="molecule type" value="Genomic_DNA"/>
</dbReference>
<keyword evidence="7" id="KW-0768">Sushi</keyword>
<feature type="domain" description="Tyrosine-protein phosphatase" evidence="9">
    <location>
        <begin position="573"/>
        <end position="830"/>
    </location>
</feature>
<evidence type="ECO:0000259" key="11">
    <source>
        <dbReference type="PROSITE" id="PS50923"/>
    </source>
</evidence>
<comment type="similarity">
    <text evidence="1">Belongs to the protein-tyrosine phosphatase family.</text>
</comment>
<sequence length="843" mass="97041">MDSVGERLNGFLDYQPGIEGNLTYNSTVSMRCHEGYNLTGTDNVRCVSHNQWDGNLGYCYVVRCNTIMLQHNNGFLRYDPGIEGNLTYNSTLSIKCREGYNLIGTDQVRCHAQSQWDGTLGNCSVVRCLDESLQRNNSVLVFEPGVEGNLTYNTTVYIGCQAGYTLTGTDHVRCNLYSLWNGTLGNCSETIRDEDPESIVAGIAGGVTASFVVVIIGVLIAYVLYKRSLALFNCLYNHVHITAQPNKIHISSRRPEIDETKVEYMNSNDSSNDYYSFTPQKVKDKHTIRVDDLSSFFLSRKMEPGLYEEEYNVNDETRVTLEIWDPNIENDYINACYINGFKTLRAYIAAQGPTKSILNDFWRMIWQTKCSKIVMLTNLIEEGKHKCEQYWPHEGSVEYGDIVIRLIQCETFSDFTIRTLELRKTVERREEKKQTRQVKQFHFTAWPDRGVPRFASSLVHFRHKIHATKTRENSEGPIVVHCSAGIGRTGTFLALDYLVDQAEETGYINVVNCVENLRKQRVNLVQTLEQYIFVHEALVEALTCTTIAMSTSEFQENYRTLLERDTKTGKRKLDDAFEKLPMYVSDPGEDVYVNAKDTENRDKNRYSNVLPDKNHCPYLNVYVKGRDAYINAVFLPAYKLNDIFIITQTPLENTIVDFWRMVYQLEVSSIVMLNTLSQMKEEERYWTENEETLEILPFRITLESKTSDDICTNYTMLLKYHDERRRVHLSRATYWADRKNVPNSPTAMLKQIDLIQGWQQETGNKPIVVHCMNGADRSGLFCVIAALLERTKIEQDVAVEQIIKQMRSRRPQIIPNVDQFKFCYDAVSAYLDQFDTYSNFAGL</sequence>
<dbReference type="CDD" id="cd00033">
    <property type="entry name" value="CCP"/>
    <property type="match status" value="3"/>
</dbReference>
<evidence type="ECO:0000256" key="7">
    <source>
        <dbReference type="PROSITE-ProRule" id="PRU00302"/>
    </source>
</evidence>
<dbReference type="PANTHER" id="PTHR19134:SF562">
    <property type="entry name" value="PROTEIN-TYROSINE-PHOSPHATASE"/>
    <property type="match status" value="1"/>
</dbReference>
<dbReference type="InterPro" id="IPR029021">
    <property type="entry name" value="Prot-tyrosine_phosphatase-like"/>
</dbReference>
<evidence type="ECO:0000256" key="1">
    <source>
        <dbReference type="ARBA" id="ARBA00009580"/>
    </source>
</evidence>
<dbReference type="InterPro" id="IPR000436">
    <property type="entry name" value="Sushi_SCR_CCP_dom"/>
</dbReference>
<name>A0ABD3W2G8_SINWO</name>
<evidence type="ECO:0000256" key="6">
    <source>
        <dbReference type="ARBA" id="ARBA00051722"/>
    </source>
</evidence>
<feature type="domain" description="Tyrosine specific protein phosphatases" evidence="10">
    <location>
        <begin position="459"/>
        <end position="532"/>
    </location>
</feature>
<dbReference type="FunFam" id="3.90.190.10:FF:000102">
    <property type="entry name" value="Receptor-type tyrosine-protein phosphatase"/>
    <property type="match status" value="1"/>
</dbReference>
<dbReference type="InterPro" id="IPR000242">
    <property type="entry name" value="PTP_cat"/>
</dbReference>
<dbReference type="GO" id="GO:0004725">
    <property type="term" value="F:protein tyrosine phosphatase activity"/>
    <property type="evidence" value="ECO:0007669"/>
    <property type="project" value="UniProtKB-EC"/>
</dbReference>
<dbReference type="FunFam" id="3.90.190.10:FF:000185">
    <property type="entry name" value="Predicted protein"/>
    <property type="match status" value="1"/>
</dbReference>
<feature type="domain" description="Tyrosine-protein phosphatase" evidence="9">
    <location>
        <begin position="311"/>
        <end position="541"/>
    </location>
</feature>
<dbReference type="InterPro" id="IPR016130">
    <property type="entry name" value="Tyr_Pase_AS"/>
</dbReference>
<keyword evidence="8" id="KW-0472">Membrane</keyword>
<dbReference type="PRINTS" id="PR00700">
    <property type="entry name" value="PRTYPHPHTASE"/>
</dbReference>
<keyword evidence="4" id="KW-0904">Protein phosphatase</keyword>
<feature type="disulfide bond" evidence="7">
    <location>
        <begin position="96"/>
        <end position="123"/>
    </location>
</feature>
<feature type="domain" description="Sushi" evidence="11">
    <location>
        <begin position="11"/>
        <end position="61"/>
    </location>
</feature>
<keyword evidence="8" id="KW-1133">Transmembrane helix</keyword>
<dbReference type="AlphaFoldDB" id="A0ABD3W2G8"/>
<comment type="caution">
    <text evidence="7">Lacks conserved residue(s) required for the propagation of feature annotation.</text>
</comment>
<dbReference type="PROSITE" id="PS00383">
    <property type="entry name" value="TYR_PHOSPHATASE_1"/>
    <property type="match status" value="2"/>
</dbReference>
<dbReference type="InterPro" id="IPR000387">
    <property type="entry name" value="Tyr_Pase_dom"/>
</dbReference>
<feature type="transmembrane region" description="Helical" evidence="8">
    <location>
        <begin position="199"/>
        <end position="225"/>
    </location>
</feature>
<comment type="catalytic activity">
    <reaction evidence="6">
        <text>O-phospho-L-tyrosyl-[protein] + H2O = L-tyrosyl-[protein] + phosphate</text>
        <dbReference type="Rhea" id="RHEA:10684"/>
        <dbReference type="Rhea" id="RHEA-COMP:10136"/>
        <dbReference type="Rhea" id="RHEA-COMP:20101"/>
        <dbReference type="ChEBI" id="CHEBI:15377"/>
        <dbReference type="ChEBI" id="CHEBI:43474"/>
        <dbReference type="ChEBI" id="CHEBI:46858"/>
        <dbReference type="ChEBI" id="CHEBI:61978"/>
        <dbReference type="EC" id="3.1.3.48"/>
    </reaction>
</comment>
<feature type="disulfide bond" evidence="7">
    <location>
        <begin position="160"/>
        <end position="187"/>
    </location>
</feature>
<dbReference type="EC" id="3.1.3.48" evidence="2"/>
<dbReference type="InterPro" id="IPR035976">
    <property type="entry name" value="Sushi/SCR/CCP_sf"/>
</dbReference>
<dbReference type="InterPro" id="IPR050348">
    <property type="entry name" value="Protein-Tyr_Phosphatase"/>
</dbReference>
<feature type="domain" description="Tyrosine specific protein phosphatases" evidence="10">
    <location>
        <begin position="746"/>
        <end position="821"/>
    </location>
</feature>
<dbReference type="PROSITE" id="PS50923">
    <property type="entry name" value="SUSHI"/>
    <property type="match status" value="3"/>
</dbReference>
<dbReference type="SUPFAM" id="SSF57535">
    <property type="entry name" value="Complement control module/SCR domain"/>
    <property type="match status" value="3"/>
</dbReference>
<evidence type="ECO:0000259" key="9">
    <source>
        <dbReference type="PROSITE" id="PS50055"/>
    </source>
</evidence>